<gene>
    <name evidence="1" type="ORF">LCGC14_1215540</name>
</gene>
<protein>
    <submittedName>
        <fullName evidence="1">Uncharacterized protein</fullName>
    </submittedName>
</protein>
<dbReference type="AlphaFoldDB" id="A0A0F9PHE7"/>
<proteinExistence type="predicted"/>
<sequence>MDVYGMAWKNLEKKIAATRRRSISKADLTKWQLEALEEAVDRSRQGVNLLAAPIPPEGRPHA</sequence>
<evidence type="ECO:0000313" key="1">
    <source>
        <dbReference type="EMBL" id="KKM92737.1"/>
    </source>
</evidence>
<accession>A0A0F9PHE7</accession>
<reference evidence="1" key="1">
    <citation type="journal article" date="2015" name="Nature">
        <title>Complex archaea that bridge the gap between prokaryotes and eukaryotes.</title>
        <authorList>
            <person name="Spang A."/>
            <person name="Saw J.H."/>
            <person name="Jorgensen S.L."/>
            <person name="Zaremba-Niedzwiedzka K."/>
            <person name="Martijn J."/>
            <person name="Lind A.E."/>
            <person name="van Eijk R."/>
            <person name="Schleper C."/>
            <person name="Guy L."/>
            <person name="Ettema T.J."/>
        </authorList>
    </citation>
    <scope>NUCLEOTIDE SEQUENCE</scope>
</reference>
<name>A0A0F9PHE7_9ZZZZ</name>
<organism evidence="1">
    <name type="scientific">marine sediment metagenome</name>
    <dbReference type="NCBI Taxonomy" id="412755"/>
    <lineage>
        <taxon>unclassified sequences</taxon>
        <taxon>metagenomes</taxon>
        <taxon>ecological metagenomes</taxon>
    </lineage>
</organism>
<dbReference type="EMBL" id="LAZR01006354">
    <property type="protein sequence ID" value="KKM92737.1"/>
    <property type="molecule type" value="Genomic_DNA"/>
</dbReference>
<comment type="caution">
    <text evidence="1">The sequence shown here is derived from an EMBL/GenBank/DDBJ whole genome shotgun (WGS) entry which is preliminary data.</text>
</comment>